<keyword evidence="8" id="KW-1185">Reference proteome</keyword>
<dbReference type="OrthoDB" id="202234at2759"/>
<keyword evidence="3" id="KW-0808">Transferase</keyword>
<dbReference type="PANTHER" id="PTHR10434:SF11">
    <property type="entry name" value="1-ACYL-SN-GLYCEROL-3-PHOSPHATE ACYLTRANSFERASE"/>
    <property type="match status" value="1"/>
</dbReference>
<evidence type="ECO:0000313" key="8">
    <source>
        <dbReference type="Proteomes" id="UP000625711"/>
    </source>
</evidence>
<comment type="caution">
    <text evidence="7">The sequence shown here is derived from an EMBL/GenBank/DDBJ whole genome shotgun (WGS) entry which is preliminary data.</text>
</comment>
<dbReference type="EC" id="2.3.1.51" evidence="2"/>
<feature type="domain" description="Phospholipid/glycerol acyltransferase" evidence="6">
    <location>
        <begin position="20"/>
        <end position="102"/>
    </location>
</feature>
<evidence type="ECO:0000259" key="6">
    <source>
        <dbReference type="Pfam" id="PF01553"/>
    </source>
</evidence>
<evidence type="ECO:0000256" key="4">
    <source>
        <dbReference type="ARBA" id="ARBA00023315"/>
    </source>
</evidence>
<comment type="pathway">
    <text evidence="1">Phospholipid metabolism; CDP-diacylglycerol biosynthesis; CDP-diacylglycerol from sn-glycerol 3-phosphate: step 2/3.</text>
</comment>
<keyword evidence="5" id="KW-0812">Transmembrane</keyword>
<reference evidence="7" key="1">
    <citation type="submission" date="2020-08" db="EMBL/GenBank/DDBJ databases">
        <title>Genome sequencing and assembly of the red palm weevil Rhynchophorus ferrugineus.</title>
        <authorList>
            <person name="Dias G.B."/>
            <person name="Bergman C.M."/>
            <person name="Manee M."/>
        </authorList>
    </citation>
    <scope>NUCLEOTIDE SEQUENCE</scope>
    <source>
        <strain evidence="7">AA-2017</strain>
        <tissue evidence="7">Whole larva</tissue>
    </source>
</reference>
<feature type="transmembrane region" description="Helical" evidence="5">
    <location>
        <begin position="65"/>
        <end position="82"/>
    </location>
</feature>
<accession>A0A834ICL3</accession>
<sequence length="105" mass="11931">TASHVGNVLSIFLGIKWVLRNGERLEPQEPCIIVSNHQSSIDVLGQMSMWPTMKRCTVIAKSEVFWAWPFGLAAWLCGLVFIPRVKKEKAIRVLNEAVERIKVEK</sequence>
<dbReference type="GO" id="GO:0006654">
    <property type="term" value="P:phosphatidic acid biosynthetic process"/>
    <property type="evidence" value="ECO:0007669"/>
    <property type="project" value="TreeGrafter"/>
</dbReference>
<name>A0A834ICL3_RHYFE</name>
<protein>
    <recommendedName>
        <fullName evidence="2">1-acylglycerol-3-phosphate O-acyltransferase</fullName>
        <ecNumber evidence="2">2.3.1.51</ecNumber>
    </recommendedName>
</protein>
<feature type="non-terminal residue" evidence="7">
    <location>
        <position position="105"/>
    </location>
</feature>
<dbReference type="PANTHER" id="PTHR10434">
    <property type="entry name" value="1-ACYL-SN-GLYCEROL-3-PHOSPHATE ACYLTRANSFERASE"/>
    <property type="match status" value="1"/>
</dbReference>
<dbReference type="EMBL" id="JAACXV010010069">
    <property type="protein sequence ID" value="KAF7275530.1"/>
    <property type="molecule type" value="Genomic_DNA"/>
</dbReference>
<dbReference type="Pfam" id="PF01553">
    <property type="entry name" value="Acyltransferase"/>
    <property type="match status" value="1"/>
</dbReference>
<dbReference type="GO" id="GO:0003841">
    <property type="term" value="F:1-acylglycerol-3-phosphate O-acyltransferase activity"/>
    <property type="evidence" value="ECO:0007669"/>
    <property type="project" value="UniProtKB-EC"/>
</dbReference>
<dbReference type="AlphaFoldDB" id="A0A834ICL3"/>
<evidence type="ECO:0000256" key="3">
    <source>
        <dbReference type="ARBA" id="ARBA00022679"/>
    </source>
</evidence>
<organism evidence="7 8">
    <name type="scientific">Rhynchophorus ferrugineus</name>
    <name type="common">Red palm weevil</name>
    <name type="synonym">Curculio ferrugineus</name>
    <dbReference type="NCBI Taxonomy" id="354439"/>
    <lineage>
        <taxon>Eukaryota</taxon>
        <taxon>Metazoa</taxon>
        <taxon>Ecdysozoa</taxon>
        <taxon>Arthropoda</taxon>
        <taxon>Hexapoda</taxon>
        <taxon>Insecta</taxon>
        <taxon>Pterygota</taxon>
        <taxon>Neoptera</taxon>
        <taxon>Endopterygota</taxon>
        <taxon>Coleoptera</taxon>
        <taxon>Polyphaga</taxon>
        <taxon>Cucujiformia</taxon>
        <taxon>Curculionidae</taxon>
        <taxon>Dryophthorinae</taxon>
        <taxon>Rhynchophorus</taxon>
    </lineage>
</organism>
<proteinExistence type="predicted"/>
<keyword evidence="5" id="KW-1133">Transmembrane helix</keyword>
<gene>
    <name evidence="7" type="ORF">GWI33_011626</name>
</gene>
<feature type="non-terminal residue" evidence="7">
    <location>
        <position position="1"/>
    </location>
</feature>
<keyword evidence="5" id="KW-0472">Membrane</keyword>
<evidence type="ECO:0000256" key="5">
    <source>
        <dbReference type="SAM" id="Phobius"/>
    </source>
</evidence>
<dbReference type="Proteomes" id="UP000625711">
    <property type="component" value="Unassembled WGS sequence"/>
</dbReference>
<evidence type="ECO:0000256" key="2">
    <source>
        <dbReference type="ARBA" id="ARBA00013211"/>
    </source>
</evidence>
<evidence type="ECO:0000313" key="7">
    <source>
        <dbReference type="EMBL" id="KAF7275530.1"/>
    </source>
</evidence>
<dbReference type="SUPFAM" id="SSF69593">
    <property type="entry name" value="Glycerol-3-phosphate (1)-acyltransferase"/>
    <property type="match status" value="1"/>
</dbReference>
<dbReference type="InterPro" id="IPR002123">
    <property type="entry name" value="Plipid/glycerol_acylTrfase"/>
</dbReference>
<evidence type="ECO:0000256" key="1">
    <source>
        <dbReference type="ARBA" id="ARBA00004728"/>
    </source>
</evidence>
<keyword evidence="4" id="KW-0012">Acyltransferase</keyword>
<dbReference type="GO" id="GO:0005783">
    <property type="term" value="C:endoplasmic reticulum"/>
    <property type="evidence" value="ECO:0007669"/>
    <property type="project" value="TreeGrafter"/>
</dbReference>
<dbReference type="CDD" id="cd07989">
    <property type="entry name" value="LPLAT_AGPAT-like"/>
    <property type="match status" value="1"/>
</dbReference>